<dbReference type="Proteomes" id="UP000824156">
    <property type="component" value="Unassembled WGS sequence"/>
</dbReference>
<dbReference type="InterPro" id="IPR036034">
    <property type="entry name" value="PDZ_sf"/>
</dbReference>
<evidence type="ECO:0000256" key="1">
    <source>
        <dbReference type="ARBA" id="ARBA00009179"/>
    </source>
</evidence>
<evidence type="ECO:0000313" key="7">
    <source>
        <dbReference type="Proteomes" id="UP000824156"/>
    </source>
</evidence>
<dbReference type="GO" id="GO:0008236">
    <property type="term" value="F:serine-type peptidase activity"/>
    <property type="evidence" value="ECO:0007669"/>
    <property type="project" value="UniProtKB-KW"/>
</dbReference>
<dbReference type="Pfam" id="PF03572">
    <property type="entry name" value="Peptidase_S41"/>
    <property type="match status" value="1"/>
</dbReference>
<accession>A0A9D2AYJ0</accession>
<dbReference type="Gene3D" id="2.30.42.10">
    <property type="match status" value="1"/>
</dbReference>
<dbReference type="InterPro" id="IPR041489">
    <property type="entry name" value="PDZ_6"/>
</dbReference>
<dbReference type="InterPro" id="IPR004447">
    <property type="entry name" value="Peptidase_S41A"/>
</dbReference>
<sequence>MDKTTKRNIIIAASYAAVLALGIVLGQAFYKQNRNSPTAPILVPIGTPANVNKVQQLIDLVSTYYVDSLNMDSVENGAIHHIISHLDPYSSYLLPKSLKDHSEALEGTFEGIGLEYFNLNDTLIVVGLINEGPADIAGFKVGDKLLRIAGQTVSGKHIAREEVEKLLRGRRGTTVDIEVERPESSDPFIITVIRDQVTVSSVDVAYMLEPGVGYIKLRRFGLKTAEEFRHSLEELKKQGMQKLILDLRNNGGGYFHIAVKVAGEFFQDKRLMVYIEGAHEPRSEYFSDGDGVAADEPLVLLINENTASASEIVAGAIQDW</sequence>
<evidence type="ECO:0000256" key="2">
    <source>
        <dbReference type="ARBA" id="ARBA00022670"/>
    </source>
</evidence>
<evidence type="ECO:0000259" key="5">
    <source>
        <dbReference type="PROSITE" id="PS50106"/>
    </source>
</evidence>
<dbReference type="PROSITE" id="PS50106">
    <property type="entry name" value="PDZ"/>
    <property type="match status" value="1"/>
</dbReference>
<dbReference type="Pfam" id="PF17820">
    <property type="entry name" value="PDZ_6"/>
    <property type="match status" value="1"/>
</dbReference>
<dbReference type="SUPFAM" id="SSF50156">
    <property type="entry name" value="PDZ domain-like"/>
    <property type="match status" value="1"/>
</dbReference>
<dbReference type="SMART" id="SM00245">
    <property type="entry name" value="TSPc"/>
    <property type="match status" value="1"/>
</dbReference>
<dbReference type="GO" id="GO:0030288">
    <property type="term" value="C:outer membrane-bounded periplasmic space"/>
    <property type="evidence" value="ECO:0007669"/>
    <property type="project" value="TreeGrafter"/>
</dbReference>
<dbReference type="CDD" id="cd06782">
    <property type="entry name" value="cpPDZ_CPP-like"/>
    <property type="match status" value="1"/>
</dbReference>
<reference evidence="6" key="2">
    <citation type="submission" date="2021-04" db="EMBL/GenBank/DDBJ databases">
        <authorList>
            <person name="Gilroy R."/>
        </authorList>
    </citation>
    <scope>NUCLEOTIDE SEQUENCE</scope>
    <source>
        <strain evidence="6">1719</strain>
    </source>
</reference>
<comment type="caution">
    <text evidence="6">The sequence shown here is derived from an EMBL/GenBank/DDBJ whole genome shotgun (WGS) entry which is preliminary data.</text>
</comment>
<proteinExistence type="inferred from homology"/>
<evidence type="ECO:0000256" key="3">
    <source>
        <dbReference type="ARBA" id="ARBA00022801"/>
    </source>
</evidence>
<dbReference type="GO" id="GO:0006508">
    <property type="term" value="P:proteolysis"/>
    <property type="evidence" value="ECO:0007669"/>
    <property type="project" value="UniProtKB-KW"/>
</dbReference>
<dbReference type="AlphaFoldDB" id="A0A9D2AYJ0"/>
<dbReference type="InterPro" id="IPR029045">
    <property type="entry name" value="ClpP/crotonase-like_dom_sf"/>
</dbReference>
<evidence type="ECO:0000256" key="4">
    <source>
        <dbReference type="ARBA" id="ARBA00022825"/>
    </source>
</evidence>
<dbReference type="CDD" id="cd07560">
    <property type="entry name" value="Peptidase_S41_CPP"/>
    <property type="match status" value="1"/>
</dbReference>
<keyword evidence="4" id="KW-0720">Serine protease</keyword>
<dbReference type="InterPro" id="IPR005151">
    <property type="entry name" value="Tail-specific_protease"/>
</dbReference>
<protein>
    <submittedName>
        <fullName evidence="6">PDZ domain-containing protein</fullName>
    </submittedName>
</protein>
<evidence type="ECO:0000313" key="6">
    <source>
        <dbReference type="EMBL" id="HIX54937.1"/>
    </source>
</evidence>
<gene>
    <name evidence="6" type="ORF">H9853_07920</name>
</gene>
<organism evidence="6 7">
    <name type="scientific">Candidatus Sphingobacterium stercoripullorum</name>
    <dbReference type="NCBI Taxonomy" id="2838759"/>
    <lineage>
        <taxon>Bacteria</taxon>
        <taxon>Pseudomonadati</taxon>
        <taxon>Bacteroidota</taxon>
        <taxon>Sphingobacteriia</taxon>
        <taxon>Sphingobacteriales</taxon>
        <taxon>Sphingobacteriaceae</taxon>
        <taxon>Sphingobacterium</taxon>
    </lineage>
</organism>
<dbReference type="SMART" id="SM00228">
    <property type="entry name" value="PDZ"/>
    <property type="match status" value="1"/>
</dbReference>
<dbReference type="PANTHER" id="PTHR32060">
    <property type="entry name" value="TAIL-SPECIFIC PROTEASE"/>
    <property type="match status" value="1"/>
</dbReference>
<dbReference type="SUPFAM" id="SSF52096">
    <property type="entry name" value="ClpP/crotonase"/>
    <property type="match status" value="1"/>
</dbReference>
<dbReference type="EMBL" id="DXEZ01000221">
    <property type="protein sequence ID" value="HIX54937.1"/>
    <property type="molecule type" value="Genomic_DNA"/>
</dbReference>
<dbReference type="PANTHER" id="PTHR32060:SF30">
    <property type="entry name" value="CARBOXY-TERMINAL PROCESSING PROTEASE CTPA"/>
    <property type="match status" value="1"/>
</dbReference>
<dbReference type="Gene3D" id="3.90.226.10">
    <property type="entry name" value="2-enoyl-CoA Hydratase, Chain A, domain 1"/>
    <property type="match status" value="1"/>
</dbReference>
<dbReference type="InterPro" id="IPR001478">
    <property type="entry name" value="PDZ"/>
</dbReference>
<dbReference type="GO" id="GO:0004175">
    <property type="term" value="F:endopeptidase activity"/>
    <property type="evidence" value="ECO:0007669"/>
    <property type="project" value="TreeGrafter"/>
</dbReference>
<name>A0A9D2AYJ0_9SPHI</name>
<keyword evidence="2" id="KW-0645">Protease</keyword>
<dbReference type="GO" id="GO:0007165">
    <property type="term" value="P:signal transduction"/>
    <property type="evidence" value="ECO:0007669"/>
    <property type="project" value="TreeGrafter"/>
</dbReference>
<comment type="similarity">
    <text evidence="1">Belongs to the peptidase S41A family.</text>
</comment>
<keyword evidence="3" id="KW-0378">Hydrolase</keyword>
<feature type="domain" description="PDZ" evidence="5">
    <location>
        <begin position="106"/>
        <end position="168"/>
    </location>
</feature>
<feature type="non-terminal residue" evidence="6">
    <location>
        <position position="320"/>
    </location>
</feature>
<reference evidence="6" key="1">
    <citation type="journal article" date="2021" name="PeerJ">
        <title>Extensive microbial diversity within the chicken gut microbiome revealed by metagenomics and culture.</title>
        <authorList>
            <person name="Gilroy R."/>
            <person name="Ravi A."/>
            <person name="Getino M."/>
            <person name="Pursley I."/>
            <person name="Horton D.L."/>
            <person name="Alikhan N.F."/>
            <person name="Baker D."/>
            <person name="Gharbi K."/>
            <person name="Hall N."/>
            <person name="Watson M."/>
            <person name="Adriaenssens E.M."/>
            <person name="Foster-Nyarko E."/>
            <person name="Jarju S."/>
            <person name="Secka A."/>
            <person name="Antonio M."/>
            <person name="Oren A."/>
            <person name="Chaudhuri R.R."/>
            <person name="La Ragione R."/>
            <person name="Hildebrand F."/>
            <person name="Pallen M.J."/>
        </authorList>
    </citation>
    <scope>NUCLEOTIDE SEQUENCE</scope>
    <source>
        <strain evidence="6">1719</strain>
    </source>
</reference>